<dbReference type="SUPFAM" id="SSF48695">
    <property type="entry name" value="Multiheme cytochromes"/>
    <property type="match status" value="1"/>
</dbReference>
<dbReference type="CDD" id="cd06093">
    <property type="entry name" value="PX_domain"/>
    <property type="match status" value="1"/>
</dbReference>
<dbReference type="InterPro" id="IPR051366">
    <property type="entry name" value="DEF8"/>
</dbReference>
<keyword evidence="4" id="KW-0862">Zinc</keyword>
<dbReference type="SMART" id="SM01175">
    <property type="entry name" value="DUF4206"/>
    <property type="match status" value="1"/>
</dbReference>
<dbReference type="Pfam" id="PF13901">
    <property type="entry name" value="RH_dom"/>
    <property type="match status" value="1"/>
</dbReference>
<feature type="compositionally biased region" description="Basic and acidic residues" evidence="5">
    <location>
        <begin position="245"/>
        <end position="258"/>
    </location>
</feature>
<dbReference type="GO" id="GO:0035091">
    <property type="term" value="F:phosphatidylinositol binding"/>
    <property type="evidence" value="ECO:0007669"/>
    <property type="project" value="InterPro"/>
</dbReference>
<dbReference type="PROSITE" id="PS50195">
    <property type="entry name" value="PX"/>
    <property type="match status" value="1"/>
</dbReference>
<name>A0AAP0FXN0_9ASPA</name>
<evidence type="ECO:0000313" key="7">
    <source>
        <dbReference type="EMBL" id="KAK8923453.1"/>
    </source>
</evidence>
<evidence type="ECO:0000259" key="6">
    <source>
        <dbReference type="PROSITE" id="PS50195"/>
    </source>
</evidence>
<dbReference type="InterPro" id="IPR025258">
    <property type="entry name" value="RH_dom"/>
</dbReference>
<dbReference type="SUPFAM" id="SSF64268">
    <property type="entry name" value="PX domain"/>
    <property type="match status" value="1"/>
</dbReference>
<dbReference type="GO" id="GO:0008270">
    <property type="term" value="F:zinc ion binding"/>
    <property type="evidence" value="ECO:0007669"/>
    <property type="project" value="UniProtKB-KW"/>
</dbReference>
<reference evidence="7 8" key="1">
    <citation type="journal article" date="2022" name="Nat. Plants">
        <title>Genomes of leafy and leafless Platanthera orchids illuminate the evolution of mycoheterotrophy.</title>
        <authorList>
            <person name="Li M.H."/>
            <person name="Liu K.W."/>
            <person name="Li Z."/>
            <person name="Lu H.C."/>
            <person name="Ye Q.L."/>
            <person name="Zhang D."/>
            <person name="Wang J.Y."/>
            <person name="Li Y.F."/>
            <person name="Zhong Z.M."/>
            <person name="Liu X."/>
            <person name="Yu X."/>
            <person name="Liu D.K."/>
            <person name="Tu X.D."/>
            <person name="Liu B."/>
            <person name="Hao Y."/>
            <person name="Liao X.Y."/>
            <person name="Jiang Y.T."/>
            <person name="Sun W.H."/>
            <person name="Chen J."/>
            <person name="Chen Y.Q."/>
            <person name="Ai Y."/>
            <person name="Zhai J.W."/>
            <person name="Wu S.S."/>
            <person name="Zhou Z."/>
            <person name="Hsiao Y.Y."/>
            <person name="Wu W.L."/>
            <person name="Chen Y.Y."/>
            <person name="Lin Y.F."/>
            <person name="Hsu J.L."/>
            <person name="Li C.Y."/>
            <person name="Wang Z.W."/>
            <person name="Zhao X."/>
            <person name="Zhong W.Y."/>
            <person name="Ma X.K."/>
            <person name="Ma L."/>
            <person name="Huang J."/>
            <person name="Chen G.Z."/>
            <person name="Huang M.Z."/>
            <person name="Huang L."/>
            <person name="Peng D.H."/>
            <person name="Luo Y.B."/>
            <person name="Zou S.Q."/>
            <person name="Chen S.P."/>
            <person name="Lan S."/>
            <person name="Tsai W.C."/>
            <person name="Van de Peer Y."/>
            <person name="Liu Z.J."/>
        </authorList>
    </citation>
    <scope>NUCLEOTIDE SEQUENCE [LARGE SCALE GENOMIC DNA]</scope>
    <source>
        <strain evidence="7">Lor287</strain>
    </source>
</reference>
<evidence type="ECO:0000256" key="2">
    <source>
        <dbReference type="ARBA" id="ARBA00022737"/>
    </source>
</evidence>
<keyword evidence="8" id="KW-1185">Reference proteome</keyword>
<evidence type="ECO:0000256" key="4">
    <source>
        <dbReference type="ARBA" id="ARBA00022833"/>
    </source>
</evidence>
<feature type="region of interest" description="Disordered" evidence="5">
    <location>
        <begin position="239"/>
        <end position="258"/>
    </location>
</feature>
<keyword evidence="1" id="KW-0479">Metal-binding</keyword>
<keyword evidence="2" id="KW-0677">Repeat</keyword>
<dbReference type="InterPro" id="IPR001683">
    <property type="entry name" value="PX_dom"/>
</dbReference>
<dbReference type="GO" id="GO:0005768">
    <property type="term" value="C:endosome"/>
    <property type="evidence" value="ECO:0007669"/>
    <property type="project" value="UniProtKB-ARBA"/>
</dbReference>
<organism evidence="7 8">
    <name type="scientific">Platanthera zijinensis</name>
    <dbReference type="NCBI Taxonomy" id="2320716"/>
    <lineage>
        <taxon>Eukaryota</taxon>
        <taxon>Viridiplantae</taxon>
        <taxon>Streptophyta</taxon>
        <taxon>Embryophyta</taxon>
        <taxon>Tracheophyta</taxon>
        <taxon>Spermatophyta</taxon>
        <taxon>Magnoliopsida</taxon>
        <taxon>Liliopsida</taxon>
        <taxon>Asparagales</taxon>
        <taxon>Orchidaceae</taxon>
        <taxon>Orchidoideae</taxon>
        <taxon>Orchideae</taxon>
        <taxon>Orchidinae</taxon>
        <taxon>Platanthera</taxon>
    </lineage>
</organism>
<proteinExistence type="predicted"/>
<accession>A0AAP0FXN0</accession>
<dbReference type="PANTHER" id="PTHR12326">
    <property type="entry name" value="PLECKSTRIN HOMOLOGY DOMAIN CONTAINING PROTEIN"/>
    <property type="match status" value="1"/>
</dbReference>
<comment type="caution">
    <text evidence="7">The sequence shown here is derived from an EMBL/GenBank/DDBJ whole genome shotgun (WGS) entry which is preliminary data.</text>
</comment>
<dbReference type="InterPro" id="IPR036280">
    <property type="entry name" value="Multihaem_cyt_sf"/>
</dbReference>
<feature type="domain" description="PX" evidence="6">
    <location>
        <begin position="348"/>
        <end position="468"/>
    </location>
</feature>
<gene>
    <name evidence="7" type="ORF">KSP39_PZI019610</name>
</gene>
<dbReference type="AlphaFoldDB" id="A0AAP0FXN0"/>
<dbReference type="InterPro" id="IPR036871">
    <property type="entry name" value="PX_dom_sf"/>
</dbReference>
<dbReference type="Pfam" id="PF00787">
    <property type="entry name" value="PX"/>
    <property type="match status" value="1"/>
</dbReference>
<evidence type="ECO:0000256" key="3">
    <source>
        <dbReference type="ARBA" id="ARBA00022771"/>
    </source>
</evidence>
<dbReference type="GO" id="GO:0016020">
    <property type="term" value="C:membrane"/>
    <property type="evidence" value="ECO:0007669"/>
    <property type="project" value="UniProtKB-ARBA"/>
</dbReference>
<dbReference type="PANTHER" id="PTHR12326:SF3">
    <property type="entry name" value="DIFFERENTIALLY EXPRESSED IN FDCP 8 HOMOLOG"/>
    <property type="match status" value="1"/>
</dbReference>
<evidence type="ECO:0000256" key="1">
    <source>
        <dbReference type="ARBA" id="ARBA00022723"/>
    </source>
</evidence>
<evidence type="ECO:0000256" key="5">
    <source>
        <dbReference type="SAM" id="MobiDB-lite"/>
    </source>
</evidence>
<protein>
    <recommendedName>
        <fullName evidence="6">PX domain-containing protein</fullName>
    </recommendedName>
</protein>
<evidence type="ECO:0000313" key="8">
    <source>
        <dbReference type="Proteomes" id="UP001418222"/>
    </source>
</evidence>
<keyword evidence="3" id="KW-0863">Zinc-finger</keyword>
<sequence>MVGIEANGDVFSQSNLSGSEDSMLDYGTDDEGRIQFSERRFKLVEETKHGDLNPLFISSAVAFGSNDWDEFMQDSVNLDQSFQHQDEQIRKEFEKKVGDISATGYEVVNSTAKDVEDGVFLSVMNHDAVAYDQTAKLSEYVSALDLPKKLSEDNELNCCLNSLSDGVGREIESSHGEDYYGKGMDEALEKTLHGESEACVSTISSSRASLQSYHVLNGESEEIRKHELDKHSFLFPLSNTGDDSSIQRDQEKDLSSPHLAKADCEESEIKKLDTNDSYDEMVLEMEEILLDSRKCHGSMRMQVNQGLMRQQSPNVGDDSSIASTSSVNDIFPPVQVPLKFDRVEVIGAKQKKGDVSFGERLVGVREYTIYQMKVWSGTDEWMVERRYRDFFTLYCQLKALFSGHGLNLPSAWSSVEQESRKIFGNASPNVVMERSILIEECLRSILNSTFHSGTPSPLTMFLTPGKAMFKPGLLQSLVPQYLQKFSADENPDCREVNREDSSLLGTTISLVVEIKPYKSLRQLLEIQHYTCAGCHRRLDAVKTLFQELVQTFGWNRPRFCEYTGQLFCASCHTNDTSVLPARVLHHWDFTKYPVSQLAKAYLESIYDQPMLCVSAVNPFLFSKVPALLHVMDFRKKIGAKFPYVNCPFRNSIQKSLGFRRHLLESNDFFALRDLVDLSKGPFAVLPVMVENISDLILEHITQQCLICYDSGIPCAARQACHNPSSLIFPFQEAEAEKCASCRSIFHKACYLDILGCPCSNPSAISRRLSSREVKIMGSHREPVGFLETSTTQPIISNSATGFLTNILTKARSDKIWKPKNSNPVILMGSLPSSST</sequence>
<dbReference type="Proteomes" id="UP001418222">
    <property type="component" value="Unassembled WGS sequence"/>
</dbReference>
<dbReference type="EMBL" id="JBBWWQ010000017">
    <property type="protein sequence ID" value="KAK8923453.1"/>
    <property type="molecule type" value="Genomic_DNA"/>
</dbReference>
<dbReference type="Gene3D" id="3.30.1520.10">
    <property type="entry name" value="Phox-like domain"/>
    <property type="match status" value="1"/>
</dbReference>